<keyword evidence="4 7" id="KW-0812">Transmembrane</keyword>
<dbReference type="GO" id="GO:0000139">
    <property type="term" value="C:Golgi membrane"/>
    <property type="evidence" value="ECO:0007669"/>
    <property type="project" value="InterPro"/>
</dbReference>
<proteinExistence type="inferred from homology"/>
<evidence type="ECO:0000313" key="8">
    <source>
        <dbReference type="EMBL" id="CAF0912108.1"/>
    </source>
</evidence>
<dbReference type="Proteomes" id="UP000681722">
    <property type="component" value="Unassembled WGS sequence"/>
</dbReference>
<dbReference type="Pfam" id="PF04142">
    <property type="entry name" value="Nuc_sug_transp"/>
    <property type="match status" value="1"/>
</dbReference>
<accession>A0A814AG30</accession>
<dbReference type="PANTHER" id="PTHR10231">
    <property type="entry name" value="NUCLEOTIDE-SUGAR TRANSMEMBRANE TRANSPORTER"/>
    <property type="match status" value="1"/>
</dbReference>
<comment type="caution">
    <text evidence="8">The sequence shown here is derived from an EMBL/GenBank/DDBJ whole genome shotgun (WGS) entry which is preliminary data.</text>
</comment>
<keyword evidence="6 7" id="KW-0472">Membrane</keyword>
<dbReference type="EMBL" id="CAJNOQ010001685">
    <property type="protein sequence ID" value="CAF0912108.1"/>
    <property type="molecule type" value="Genomic_DNA"/>
</dbReference>
<evidence type="ECO:0008006" key="11">
    <source>
        <dbReference type="Google" id="ProtNLM"/>
    </source>
</evidence>
<evidence type="ECO:0000256" key="4">
    <source>
        <dbReference type="ARBA" id="ARBA00022692"/>
    </source>
</evidence>
<feature type="transmembrane region" description="Helical" evidence="7">
    <location>
        <begin position="344"/>
        <end position="361"/>
    </location>
</feature>
<comment type="similarity">
    <text evidence="2">Belongs to the nucleotide-sugar transporter family. SLC35A subfamily.</text>
</comment>
<comment type="subcellular location">
    <subcellularLocation>
        <location evidence="1">Membrane</location>
        <topology evidence="1">Multi-pass membrane protein</topology>
    </subcellularLocation>
</comment>
<name>A0A814AG30_9BILA</name>
<feature type="transmembrane region" description="Helical" evidence="7">
    <location>
        <begin position="277"/>
        <end position="297"/>
    </location>
</feature>
<dbReference type="EMBL" id="CAJOBC010001685">
    <property type="protein sequence ID" value="CAF3693021.1"/>
    <property type="molecule type" value="Genomic_DNA"/>
</dbReference>
<dbReference type="NCBIfam" id="TIGR00803">
    <property type="entry name" value="nst"/>
    <property type="match status" value="1"/>
</dbReference>
<keyword evidence="3" id="KW-0813">Transport</keyword>
<keyword evidence="10" id="KW-1185">Reference proteome</keyword>
<gene>
    <name evidence="8" type="ORF">GPM918_LOCUS9203</name>
    <name evidence="9" type="ORF">SRO942_LOCUS9204</name>
</gene>
<feature type="transmembrane region" description="Helical" evidence="7">
    <location>
        <begin position="210"/>
        <end position="230"/>
    </location>
</feature>
<protein>
    <recommendedName>
        <fullName evidence="11">UDP-N-acetylglucosamine transporter</fullName>
    </recommendedName>
</protein>
<dbReference type="OrthoDB" id="408493at2759"/>
<evidence type="ECO:0000256" key="3">
    <source>
        <dbReference type="ARBA" id="ARBA00022597"/>
    </source>
</evidence>
<dbReference type="Proteomes" id="UP000663829">
    <property type="component" value="Unassembled WGS sequence"/>
</dbReference>
<keyword evidence="5 7" id="KW-1133">Transmembrane helix</keyword>
<evidence type="ECO:0000256" key="7">
    <source>
        <dbReference type="SAM" id="Phobius"/>
    </source>
</evidence>
<evidence type="ECO:0000313" key="9">
    <source>
        <dbReference type="EMBL" id="CAF3693021.1"/>
    </source>
</evidence>
<reference evidence="8" key="1">
    <citation type="submission" date="2021-02" db="EMBL/GenBank/DDBJ databases">
        <authorList>
            <person name="Nowell W R."/>
        </authorList>
    </citation>
    <scope>NUCLEOTIDE SEQUENCE</scope>
</reference>
<sequence length="406" mass="45082">MVHSSRVTIGAPPFDRSIIELEWSFKQQQPLFNLEACGDRQQHQKTEQTTSETAKTGDIVQQVCESPLNKQLPVVSVSIQFMKYVSLASLTLQNVVSILLLRYVRTTRGPRFINSTAVLNSEIQKTILSIFLVIYEEKNVIGGLKSIYKNIVKQPKDTIKTGIPSLLYTLQNNLLFVAISNLDAATFQVSYQLKIFTTALFMVFMLRRQLGLIQWIALILLFFGISLVQIENMTSATPKPDVNAVVGLVAVISACTLSGLAGVYFEKILKGSETSVWIRNIQLGVFGIFFGLLTMIISDGRDVQKLGFLFGYTKMVWLAITVQSAGGLIVALVVKYADNILKGFATSSAIIISCIVSMLLFDFHLTILFAIGSLLVIFSIFLYSKPDLMSQIPILNGLIRDKPITF</sequence>
<feature type="transmembrane region" description="Helical" evidence="7">
    <location>
        <begin position="367"/>
        <end position="384"/>
    </location>
</feature>
<dbReference type="GO" id="GO:0015165">
    <property type="term" value="F:pyrimidine nucleotide-sugar transmembrane transporter activity"/>
    <property type="evidence" value="ECO:0007669"/>
    <property type="project" value="InterPro"/>
</dbReference>
<feature type="transmembrane region" description="Helical" evidence="7">
    <location>
        <begin position="317"/>
        <end position="337"/>
    </location>
</feature>
<evidence type="ECO:0000256" key="2">
    <source>
        <dbReference type="ARBA" id="ARBA00009976"/>
    </source>
</evidence>
<dbReference type="InterPro" id="IPR037185">
    <property type="entry name" value="EmrE-like"/>
</dbReference>
<dbReference type="InterPro" id="IPR007271">
    <property type="entry name" value="Nuc_sug_transpt"/>
</dbReference>
<evidence type="ECO:0000313" key="10">
    <source>
        <dbReference type="Proteomes" id="UP000663829"/>
    </source>
</evidence>
<evidence type="ECO:0000256" key="1">
    <source>
        <dbReference type="ARBA" id="ARBA00004141"/>
    </source>
</evidence>
<keyword evidence="3" id="KW-0762">Sugar transport</keyword>
<dbReference type="SUPFAM" id="SSF103481">
    <property type="entry name" value="Multidrug resistance efflux transporter EmrE"/>
    <property type="match status" value="1"/>
</dbReference>
<organism evidence="8 10">
    <name type="scientific">Didymodactylos carnosus</name>
    <dbReference type="NCBI Taxonomy" id="1234261"/>
    <lineage>
        <taxon>Eukaryota</taxon>
        <taxon>Metazoa</taxon>
        <taxon>Spiralia</taxon>
        <taxon>Gnathifera</taxon>
        <taxon>Rotifera</taxon>
        <taxon>Eurotatoria</taxon>
        <taxon>Bdelloidea</taxon>
        <taxon>Philodinida</taxon>
        <taxon>Philodinidae</taxon>
        <taxon>Didymodactylos</taxon>
    </lineage>
</organism>
<dbReference type="AlphaFoldDB" id="A0A814AG30"/>
<feature type="transmembrane region" description="Helical" evidence="7">
    <location>
        <begin position="242"/>
        <end position="265"/>
    </location>
</feature>
<evidence type="ECO:0000256" key="5">
    <source>
        <dbReference type="ARBA" id="ARBA00022989"/>
    </source>
</evidence>
<evidence type="ECO:0000256" key="6">
    <source>
        <dbReference type="ARBA" id="ARBA00023136"/>
    </source>
</evidence>